<dbReference type="KEGG" id="halg:HUG10_09125"/>
<organism evidence="3 4">
    <name type="scientific">Halorarum halophilum</name>
    <dbReference type="NCBI Taxonomy" id="2743090"/>
    <lineage>
        <taxon>Archaea</taxon>
        <taxon>Methanobacteriati</taxon>
        <taxon>Methanobacteriota</taxon>
        <taxon>Stenosarchaea group</taxon>
        <taxon>Halobacteria</taxon>
        <taxon>Halobacteriales</taxon>
        <taxon>Haloferacaceae</taxon>
        <taxon>Halorarum</taxon>
    </lineage>
</organism>
<evidence type="ECO:0000313" key="3">
    <source>
        <dbReference type="EMBL" id="QLG27704.1"/>
    </source>
</evidence>
<dbReference type="EMBL" id="CP058529">
    <property type="protein sequence ID" value="QLG27704.1"/>
    <property type="molecule type" value="Genomic_DNA"/>
</dbReference>
<reference evidence="3 4" key="1">
    <citation type="submission" date="2020-07" db="EMBL/GenBank/DDBJ databases">
        <title>Gai3-2, isolated from salt lake.</title>
        <authorList>
            <person name="Cui H."/>
            <person name="Shi X."/>
        </authorList>
    </citation>
    <scope>NUCLEOTIDE SEQUENCE [LARGE SCALE GENOMIC DNA]</scope>
    <source>
        <strain evidence="3 4">Gai3-2</strain>
    </source>
</reference>
<feature type="domain" description="Methanogenesis regulatory protein FilR1 middle" evidence="1">
    <location>
        <begin position="121"/>
        <end position="247"/>
    </location>
</feature>
<name>A0A7D5GKZ4_9EURY</name>
<dbReference type="InterPro" id="IPR036390">
    <property type="entry name" value="WH_DNA-bd_sf"/>
</dbReference>
<dbReference type="Proteomes" id="UP000509750">
    <property type="component" value="Chromosome"/>
</dbReference>
<dbReference type="Pfam" id="PF08350">
    <property type="entry name" value="FilR1_middle"/>
    <property type="match status" value="1"/>
</dbReference>
<dbReference type="Pfam" id="PF25213">
    <property type="entry name" value="HVO_A0261_N"/>
    <property type="match status" value="1"/>
</dbReference>
<dbReference type="InterPro" id="IPR013561">
    <property type="entry name" value="FilR1_middle_dom"/>
</dbReference>
<gene>
    <name evidence="3" type="ORF">HUG10_09125</name>
</gene>
<sequence length="272" mass="28372">MSSLDATEVASVLAKRRECLRAVTGGPVRKRDLVDSLDIPRTTLDRAVRELAEVELVECASGGVRATGFGREALAAADSYRETLDGLADASCLLDALPAATPLGDAFLRGASVSRAAPPAPDRVVTDLFDSVAGADSVRGVAPAALTGHMASFQEHASSGGAVPELLVTPAVLDQVVAVRGRAVVESLRDGEIDLRSGPVPFRFGLWLVDDAEAGVVVYTDTGIRGVAVNDTEEALAWAREQYGRVAEQAEAVTPEGIVKMLDGDRHGTAAE</sequence>
<feature type="domain" description="HVO-A0261-like N-terminal" evidence="2">
    <location>
        <begin position="10"/>
        <end position="85"/>
    </location>
</feature>
<protein>
    <submittedName>
        <fullName evidence="3">Uncharacterized protein</fullName>
    </submittedName>
</protein>
<dbReference type="OrthoDB" id="11410at2157"/>
<proteinExistence type="predicted"/>
<dbReference type="RefSeq" id="WP_179169279.1">
    <property type="nucleotide sequence ID" value="NZ_CP058529.1"/>
</dbReference>
<accession>A0A7D5GKZ4</accession>
<evidence type="ECO:0000259" key="1">
    <source>
        <dbReference type="Pfam" id="PF08350"/>
    </source>
</evidence>
<evidence type="ECO:0000259" key="2">
    <source>
        <dbReference type="Pfam" id="PF25213"/>
    </source>
</evidence>
<evidence type="ECO:0000313" key="4">
    <source>
        <dbReference type="Proteomes" id="UP000509750"/>
    </source>
</evidence>
<dbReference type="AlphaFoldDB" id="A0A7D5GKZ4"/>
<dbReference type="InterPro" id="IPR057527">
    <property type="entry name" value="HVO_A0261-like_N"/>
</dbReference>
<dbReference type="SUPFAM" id="SSF46785">
    <property type="entry name" value="Winged helix' DNA-binding domain"/>
    <property type="match status" value="1"/>
</dbReference>
<dbReference type="GeneID" id="56028992"/>
<keyword evidence="4" id="KW-1185">Reference proteome</keyword>